<keyword evidence="3" id="KW-1185">Reference proteome</keyword>
<evidence type="ECO:0000256" key="1">
    <source>
        <dbReference type="SAM" id="Phobius"/>
    </source>
</evidence>
<feature type="transmembrane region" description="Helical" evidence="1">
    <location>
        <begin position="99"/>
        <end position="120"/>
    </location>
</feature>
<name>A0A2R5FXC3_NOSCO</name>
<reference evidence="2 3" key="1">
    <citation type="submission" date="2017-06" db="EMBL/GenBank/DDBJ databases">
        <title>Genome sequencing of cyanobaciteial culture collection at National Institute for Environmental Studies (NIES).</title>
        <authorList>
            <person name="Hirose Y."/>
            <person name="Shimura Y."/>
            <person name="Fujisawa T."/>
            <person name="Nakamura Y."/>
            <person name="Kawachi M."/>
        </authorList>
    </citation>
    <scope>NUCLEOTIDE SEQUENCE [LARGE SCALE GENOMIC DNA]</scope>
    <source>
        <strain evidence="2 3">NIES-4072</strain>
    </source>
</reference>
<evidence type="ECO:0000313" key="2">
    <source>
        <dbReference type="EMBL" id="GBG23370.1"/>
    </source>
</evidence>
<accession>A0A2R5FXC3</accession>
<comment type="caution">
    <text evidence="2">The sequence shown here is derived from an EMBL/GenBank/DDBJ whole genome shotgun (WGS) entry which is preliminary data.</text>
</comment>
<keyword evidence="1" id="KW-1133">Transmembrane helix</keyword>
<sequence>MRSGFSSQLHPYILNKIWFFSCDRILKQAIYVPDFSTSQNRVAPQADLDMLELAAATGEIDLKYLDESGFSVWSEPGYTYYFRGEQKRLEQTLRRGRRLSIIGFLQPFISFVYGLVIGGVDRKSYIKMMEQEATEAQEIGRKSVGVFPC</sequence>
<keyword evidence="1" id="KW-0472">Membrane</keyword>
<keyword evidence="1" id="KW-0812">Transmembrane</keyword>
<gene>
    <name evidence="2" type="ORF">NIES4072_70820</name>
</gene>
<evidence type="ECO:0000313" key="3">
    <source>
        <dbReference type="Proteomes" id="UP000245124"/>
    </source>
</evidence>
<dbReference type="EMBL" id="BDUD01000002">
    <property type="protein sequence ID" value="GBG23370.1"/>
    <property type="molecule type" value="Genomic_DNA"/>
</dbReference>
<organism evidence="2 3">
    <name type="scientific">Nostoc commune NIES-4072</name>
    <dbReference type="NCBI Taxonomy" id="2005467"/>
    <lineage>
        <taxon>Bacteria</taxon>
        <taxon>Bacillati</taxon>
        <taxon>Cyanobacteriota</taxon>
        <taxon>Cyanophyceae</taxon>
        <taxon>Nostocales</taxon>
        <taxon>Nostocaceae</taxon>
        <taxon>Nostoc</taxon>
    </lineage>
</organism>
<dbReference type="Proteomes" id="UP000245124">
    <property type="component" value="Unassembled WGS sequence"/>
</dbReference>
<dbReference type="OrthoDB" id="583617at2"/>
<dbReference type="RefSeq" id="WP_109013231.1">
    <property type="nucleotide sequence ID" value="NZ_BDUD01000002.1"/>
</dbReference>
<dbReference type="AlphaFoldDB" id="A0A2R5FXC3"/>
<proteinExistence type="predicted"/>
<protein>
    <submittedName>
        <fullName evidence="2">Transposase</fullName>
    </submittedName>
</protein>